<organism evidence="1 2">
    <name type="scientific">Hymenoscyphus fraxineus</name>
    <dbReference type="NCBI Taxonomy" id="746836"/>
    <lineage>
        <taxon>Eukaryota</taxon>
        <taxon>Fungi</taxon>
        <taxon>Dikarya</taxon>
        <taxon>Ascomycota</taxon>
        <taxon>Pezizomycotina</taxon>
        <taxon>Leotiomycetes</taxon>
        <taxon>Helotiales</taxon>
        <taxon>Helotiaceae</taxon>
        <taxon>Hymenoscyphus</taxon>
    </lineage>
</organism>
<name>A0A9N9Q0H0_9HELO</name>
<reference evidence="1" key="1">
    <citation type="submission" date="2021-07" db="EMBL/GenBank/DDBJ databases">
        <authorList>
            <person name="Durling M."/>
        </authorList>
    </citation>
    <scope>NUCLEOTIDE SEQUENCE</scope>
</reference>
<accession>A0A9N9Q0H0</accession>
<evidence type="ECO:0000313" key="1">
    <source>
        <dbReference type="EMBL" id="CAG8960742.1"/>
    </source>
</evidence>
<gene>
    <name evidence="1" type="ORF">HYFRA_00002278</name>
</gene>
<protein>
    <submittedName>
        <fullName evidence="1">Uncharacterized protein</fullName>
    </submittedName>
</protein>
<dbReference type="Proteomes" id="UP000696280">
    <property type="component" value="Unassembled WGS sequence"/>
</dbReference>
<dbReference type="EMBL" id="CAJVRL010000103">
    <property type="protein sequence ID" value="CAG8960742.1"/>
    <property type="molecule type" value="Genomic_DNA"/>
</dbReference>
<keyword evidence="2" id="KW-1185">Reference proteome</keyword>
<comment type="caution">
    <text evidence="1">The sequence shown here is derived from an EMBL/GenBank/DDBJ whole genome shotgun (WGS) entry which is preliminary data.</text>
</comment>
<evidence type="ECO:0000313" key="2">
    <source>
        <dbReference type="Proteomes" id="UP000696280"/>
    </source>
</evidence>
<dbReference type="AlphaFoldDB" id="A0A9N9Q0H0"/>
<dbReference type="OrthoDB" id="10497338at2759"/>
<proteinExistence type="predicted"/>
<sequence length="207" mass="23957">MVWILFLIFVALRFLVIYRPASLRIARCSRGSLAGERFCRGAHRAVLSSLGSLLLPVASYTLSAQDIDTDMEDFSSHEDPIQHRYINMFRTYWYNHNALSEEDLLLVERHLIIPVIQDFLRPCNMRLNSAQELEFLRTLKEYVDTDTLGMRYLLSVLCGKEIGIPLRDSFDEDEQVTIMEEYSCGWGQFEGSKSSWVAGIWEFAEEV</sequence>